<reference evidence="2" key="1">
    <citation type="submission" date="2022-12" db="EMBL/GenBank/DDBJ databases">
        <title>Reference genome sequencing for broad-spectrum identification of bacterial and archaeal isolates by mass spectrometry.</title>
        <authorList>
            <person name="Sekiguchi Y."/>
            <person name="Tourlousse D.M."/>
        </authorList>
    </citation>
    <scope>NUCLEOTIDE SEQUENCE</scope>
    <source>
        <strain evidence="2">LLR39Z86</strain>
    </source>
</reference>
<organism evidence="2 3">
    <name type="scientific">Glycomyces algeriensis</name>
    <dbReference type="NCBI Taxonomy" id="256037"/>
    <lineage>
        <taxon>Bacteria</taxon>
        <taxon>Bacillati</taxon>
        <taxon>Actinomycetota</taxon>
        <taxon>Actinomycetes</taxon>
        <taxon>Glycomycetales</taxon>
        <taxon>Glycomycetaceae</taxon>
        <taxon>Glycomyces</taxon>
    </lineage>
</organism>
<dbReference type="AlphaFoldDB" id="A0A9W6G8E2"/>
<evidence type="ECO:0000313" key="3">
    <source>
        <dbReference type="Proteomes" id="UP001144313"/>
    </source>
</evidence>
<gene>
    <name evidence="2" type="ORF">GALLR39Z86_20470</name>
</gene>
<dbReference type="Proteomes" id="UP001144313">
    <property type="component" value="Unassembled WGS sequence"/>
</dbReference>
<proteinExistence type="predicted"/>
<evidence type="ECO:0000256" key="1">
    <source>
        <dbReference type="SAM" id="MobiDB-lite"/>
    </source>
</evidence>
<feature type="region of interest" description="Disordered" evidence="1">
    <location>
        <begin position="1"/>
        <end position="34"/>
    </location>
</feature>
<accession>A0A9W6G8E2</accession>
<name>A0A9W6G8E2_9ACTN</name>
<dbReference type="EMBL" id="BSDT01000001">
    <property type="protein sequence ID" value="GLI42197.1"/>
    <property type="molecule type" value="Genomic_DNA"/>
</dbReference>
<keyword evidence="3" id="KW-1185">Reference proteome</keyword>
<comment type="caution">
    <text evidence="2">The sequence shown here is derived from an EMBL/GenBank/DDBJ whole genome shotgun (WGS) entry which is preliminary data.</text>
</comment>
<feature type="compositionally biased region" description="Polar residues" evidence="1">
    <location>
        <begin position="21"/>
        <end position="32"/>
    </location>
</feature>
<sequence>MSDSGKWHTAANCPECEKRPGSNSPHTGQTPHQVGALLRLHGMKALYDRRKGALVWALRVRCETALKPGTM</sequence>
<protein>
    <submittedName>
        <fullName evidence="2">Uncharacterized protein</fullName>
    </submittedName>
</protein>
<evidence type="ECO:0000313" key="2">
    <source>
        <dbReference type="EMBL" id="GLI42197.1"/>
    </source>
</evidence>